<organism evidence="1 2">
    <name type="scientific">Bremerella alba</name>
    <dbReference type="NCBI Taxonomy" id="980252"/>
    <lineage>
        <taxon>Bacteria</taxon>
        <taxon>Pseudomonadati</taxon>
        <taxon>Planctomycetota</taxon>
        <taxon>Planctomycetia</taxon>
        <taxon>Pirellulales</taxon>
        <taxon>Pirellulaceae</taxon>
        <taxon>Bremerella</taxon>
    </lineage>
</organism>
<dbReference type="EMBL" id="JABRWO010000003">
    <property type="protein sequence ID" value="MBA2114202.1"/>
    <property type="molecule type" value="Genomic_DNA"/>
</dbReference>
<dbReference type="AlphaFoldDB" id="A0A7V9A6D6"/>
<proteinExistence type="predicted"/>
<name>A0A7V9A6D6_9BACT</name>
<accession>A0A7V9A6D6</accession>
<reference evidence="1 2" key="1">
    <citation type="submission" date="2020-05" db="EMBL/GenBank/DDBJ databases">
        <title>Bremerella alba sp. nov., a novel planctomycete isolated from the surface of the macroalga Fucus spiralis.</title>
        <authorList>
            <person name="Godinho O."/>
            <person name="Botelho R."/>
            <person name="Albuquerque L."/>
            <person name="Wiegand S."/>
            <person name="Da Costa M.S."/>
            <person name="Lobo-Da-Cunha A."/>
            <person name="Jogler C."/>
            <person name="Lage O.M."/>
        </authorList>
    </citation>
    <scope>NUCLEOTIDE SEQUENCE [LARGE SCALE GENOMIC DNA]</scope>
    <source>
        <strain evidence="1 2">FF15</strain>
    </source>
</reference>
<gene>
    <name evidence="1" type="ORF">HOV93_13580</name>
</gene>
<dbReference type="Proteomes" id="UP000551616">
    <property type="component" value="Unassembled WGS sequence"/>
</dbReference>
<keyword evidence="2" id="KW-1185">Reference proteome</keyword>
<evidence type="ECO:0000313" key="2">
    <source>
        <dbReference type="Proteomes" id="UP000551616"/>
    </source>
</evidence>
<comment type="caution">
    <text evidence="1">The sequence shown here is derived from an EMBL/GenBank/DDBJ whole genome shotgun (WGS) entry which is preliminary data.</text>
</comment>
<sequence>MYSTLGFLAKRSCLPPIKGFARENFARYHHGRLLNG</sequence>
<protein>
    <submittedName>
        <fullName evidence="1">Uncharacterized protein</fullName>
    </submittedName>
</protein>
<evidence type="ECO:0000313" key="1">
    <source>
        <dbReference type="EMBL" id="MBA2114202.1"/>
    </source>
</evidence>